<organism evidence="1 2">
    <name type="scientific">Nocardia mexicana</name>
    <dbReference type="NCBI Taxonomy" id="279262"/>
    <lineage>
        <taxon>Bacteria</taxon>
        <taxon>Bacillati</taxon>
        <taxon>Actinomycetota</taxon>
        <taxon>Actinomycetes</taxon>
        <taxon>Mycobacteriales</taxon>
        <taxon>Nocardiaceae</taxon>
        <taxon>Nocardia</taxon>
    </lineage>
</organism>
<comment type="caution">
    <text evidence="1">The sequence shown here is derived from an EMBL/GenBank/DDBJ whole genome shotgun (WGS) entry which is preliminary data.</text>
</comment>
<accession>A0A370H7J7</accession>
<keyword evidence="2" id="KW-1185">Reference proteome</keyword>
<reference evidence="1 2" key="1">
    <citation type="submission" date="2018-07" db="EMBL/GenBank/DDBJ databases">
        <title>Genomic Encyclopedia of Type Strains, Phase IV (KMG-IV): sequencing the most valuable type-strain genomes for metagenomic binning, comparative biology and taxonomic classification.</title>
        <authorList>
            <person name="Goeker M."/>
        </authorList>
    </citation>
    <scope>NUCLEOTIDE SEQUENCE [LARGE SCALE GENOMIC DNA]</scope>
    <source>
        <strain evidence="1 2">DSM 44952</strain>
    </source>
</reference>
<name>A0A370H7J7_9NOCA</name>
<dbReference type="RefSeq" id="WP_068020725.1">
    <property type="nucleotide sequence ID" value="NZ_QQAZ01000003.1"/>
</dbReference>
<sequence>MNEKYSEEMRSKFDGPELEELDSCRYRVNDYKSFGVLDLLVSWKLHTEKIDSDRFKSPGDRGVWGGYDLVAALSVRDFLADCIDQLSEPLRNRIMDLVDECDELFRSISVSDDRRLLDQYADSDLSTAPWWWHRIPDSGPLRAELVGA</sequence>
<protein>
    <submittedName>
        <fullName evidence="1">Uncharacterized protein</fullName>
    </submittedName>
</protein>
<dbReference type="EMBL" id="QQAZ01000003">
    <property type="protein sequence ID" value="RDI52662.1"/>
    <property type="molecule type" value="Genomic_DNA"/>
</dbReference>
<evidence type="ECO:0000313" key="1">
    <source>
        <dbReference type="EMBL" id="RDI52662.1"/>
    </source>
</evidence>
<dbReference type="Proteomes" id="UP000255355">
    <property type="component" value="Unassembled WGS sequence"/>
</dbReference>
<gene>
    <name evidence="1" type="ORF">DFR68_10346</name>
</gene>
<proteinExistence type="predicted"/>
<dbReference type="STRING" id="1210089.GCA_001613165_03505"/>
<dbReference type="OrthoDB" id="3436058at2"/>
<evidence type="ECO:0000313" key="2">
    <source>
        <dbReference type="Proteomes" id="UP000255355"/>
    </source>
</evidence>
<dbReference type="AlphaFoldDB" id="A0A370H7J7"/>